<gene>
    <name evidence="1" type="ORF">BDR25DRAFT_354859</name>
</gene>
<protein>
    <submittedName>
        <fullName evidence="1">Uncharacterized protein</fullName>
    </submittedName>
</protein>
<dbReference type="EMBL" id="MU003506">
    <property type="protein sequence ID" value="KAF2470915.1"/>
    <property type="molecule type" value="Genomic_DNA"/>
</dbReference>
<proteinExistence type="predicted"/>
<keyword evidence="2" id="KW-1185">Reference proteome</keyword>
<name>A0ACB6QXV9_9PLEO</name>
<comment type="caution">
    <text evidence="1">The sequence shown here is derived from an EMBL/GenBank/DDBJ whole genome shotgun (WGS) entry which is preliminary data.</text>
</comment>
<evidence type="ECO:0000313" key="1">
    <source>
        <dbReference type="EMBL" id="KAF2470915.1"/>
    </source>
</evidence>
<evidence type="ECO:0000313" key="2">
    <source>
        <dbReference type="Proteomes" id="UP000799755"/>
    </source>
</evidence>
<dbReference type="Proteomes" id="UP000799755">
    <property type="component" value="Unassembled WGS sequence"/>
</dbReference>
<organism evidence="1 2">
    <name type="scientific">Lindgomyces ingoldianus</name>
    <dbReference type="NCBI Taxonomy" id="673940"/>
    <lineage>
        <taxon>Eukaryota</taxon>
        <taxon>Fungi</taxon>
        <taxon>Dikarya</taxon>
        <taxon>Ascomycota</taxon>
        <taxon>Pezizomycotina</taxon>
        <taxon>Dothideomycetes</taxon>
        <taxon>Pleosporomycetidae</taxon>
        <taxon>Pleosporales</taxon>
        <taxon>Lindgomycetaceae</taxon>
        <taxon>Lindgomyces</taxon>
    </lineage>
</organism>
<accession>A0ACB6QXV9</accession>
<sequence length="489" mass="54165">MEPHRNQVMGNGLHGFGVIGFLPPPPAFLWDSGHLMSNIAEHLRQFRVCLAAGWAFPHLVLIRQNIRSLARVVQYRIDSWWIVKDSGRQRGLRGSTSFTFWLFAYFASFVPPVGVSAPWTHPESLGAAASPPVRPALPIVTPHGTALPSVLPRSSTASVTNSGTAAALLSARLSCFDDKVHITSLAVATCFSQSFRPAGLIDETKWQLENRLFRTGCLCRAQRDRAGIAAAVYFGGDIGLLTSIRICYSTLFAESTYEAHAASVLTHLSRRPAALFTGWHPAAFRPQRPVRHPIDHCPKLRRMYMPLASKLGLTFRAACERLPLAYLESEQRGLRTLAHFFQLTSPSICLHFLQDLVAYSAGKLRSRNLHGRVTVVLNGFQPVGWCIRAATQLPDFGSGFSSVCMQGNNVVELSSSCSIANELKVTQGSKYRPQMGSYQNILYLFSTPQTFHRMFQSGITVGMIHYRASFKCDDFTKPPSPAFQILRNN</sequence>
<reference evidence="1" key="1">
    <citation type="journal article" date="2020" name="Stud. Mycol.">
        <title>101 Dothideomycetes genomes: a test case for predicting lifestyles and emergence of pathogens.</title>
        <authorList>
            <person name="Haridas S."/>
            <person name="Albert R."/>
            <person name="Binder M."/>
            <person name="Bloem J."/>
            <person name="Labutti K."/>
            <person name="Salamov A."/>
            <person name="Andreopoulos B."/>
            <person name="Baker S."/>
            <person name="Barry K."/>
            <person name="Bills G."/>
            <person name="Bluhm B."/>
            <person name="Cannon C."/>
            <person name="Castanera R."/>
            <person name="Culley D."/>
            <person name="Daum C."/>
            <person name="Ezra D."/>
            <person name="Gonzalez J."/>
            <person name="Henrissat B."/>
            <person name="Kuo A."/>
            <person name="Liang C."/>
            <person name="Lipzen A."/>
            <person name="Lutzoni F."/>
            <person name="Magnuson J."/>
            <person name="Mondo S."/>
            <person name="Nolan M."/>
            <person name="Ohm R."/>
            <person name="Pangilinan J."/>
            <person name="Park H.-J."/>
            <person name="Ramirez L."/>
            <person name="Alfaro M."/>
            <person name="Sun H."/>
            <person name="Tritt A."/>
            <person name="Yoshinaga Y."/>
            <person name="Zwiers L.-H."/>
            <person name="Turgeon B."/>
            <person name="Goodwin S."/>
            <person name="Spatafora J."/>
            <person name="Crous P."/>
            <person name="Grigoriev I."/>
        </authorList>
    </citation>
    <scope>NUCLEOTIDE SEQUENCE</scope>
    <source>
        <strain evidence="1">ATCC 200398</strain>
    </source>
</reference>